<dbReference type="Gene3D" id="3.40.50.300">
    <property type="entry name" value="P-loop containing nucleotide triphosphate hydrolases"/>
    <property type="match status" value="1"/>
</dbReference>
<name>A0ABR6WY24_9FIRM</name>
<dbReference type="PROSITE" id="PS50893">
    <property type="entry name" value="ABC_TRANSPORTER_2"/>
    <property type="match status" value="1"/>
</dbReference>
<dbReference type="InterPro" id="IPR017871">
    <property type="entry name" value="ABC_transporter-like_CS"/>
</dbReference>
<dbReference type="InterPro" id="IPR003439">
    <property type="entry name" value="ABC_transporter-like_ATP-bd"/>
</dbReference>
<dbReference type="InterPro" id="IPR050153">
    <property type="entry name" value="Metal_Ion_Import_ABC"/>
</dbReference>
<dbReference type="Proteomes" id="UP000603234">
    <property type="component" value="Unassembled WGS sequence"/>
</dbReference>
<dbReference type="GO" id="GO:0005524">
    <property type="term" value="F:ATP binding"/>
    <property type="evidence" value="ECO:0007669"/>
    <property type="project" value="UniProtKB-KW"/>
</dbReference>
<gene>
    <name evidence="5" type="ORF">GH808_13850</name>
</gene>
<evidence type="ECO:0000259" key="4">
    <source>
        <dbReference type="PROSITE" id="PS50893"/>
    </source>
</evidence>
<dbReference type="PROSITE" id="PS00211">
    <property type="entry name" value="ABC_TRANSPORTER_1"/>
    <property type="match status" value="1"/>
</dbReference>
<reference evidence="5 6" key="1">
    <citation type="journal article" date="2020" name="mSystems">
        <title>Defining Genomic and Predicted Metabolic Features of the Acetobacterium Genus.</title>
        <authorList>
            <person name="Ross D.E."/>
            <person name="Marshall C.W."/>
            <person name="Gulliver D."/>
            <person name="May H.D."/>
            <person name="Norman R.S."/>
        </authorList>
    </citation>
    <scope>NUCLEOTIDE SEQUENCE [LARGE SCALE GENOMIC DNA]</scope>
    <source>
        <strain evidence="5 6">DSM 8238</strain>
    </source>
</reference>
<keyword evidence="2" id="KW-0547">Nucleotide-binding</keyword>
<dbReference type="InterPro" id="IPR027417">
    <property type="entry name" value="P-loop_NTPase"/>
</dbReference>
<dbReference type="PANTHER" id="PTHR42734">
    <property type="entry name" value="METAL TRANSPORT SYSTEM ATP-BINDING PROTEIN TM_0124-RELATED"/>
    <property type="match status" value="1"/>
</dbReference>
<dbReference type="SUPFAM" id="SSF52540">
    <property type="entry name" value="P-loop containing nucleoside triphosphate hydrolases"/>
    <property type="match status" value="1"/>
</dbReference>
<dbReference type="InterPro" id="IPR003593">
    <property type="entry name" value="AAA+_ATPase"/>
</dbReference>
<evidence type="ECO:0000313" key="5">
    <source>
        <dbReference type="EMBL" id="MBC3805497.1"/>
    </source>
</evidence>
<dbReference type="SMART" id="SM00382">
    <property type="entry name" value="AAA"/>
    <property type="match status" value="1"/>
</dbReference>
<dbReference type="Pfam" id="PF00005">
    <property type="entry name" value="ABC_tran"/>
    <property type="match status" value="1"/>
</dbReference>
<keyword evidence="1" id="KW-0813">Transport</keyword>
<evidence type="ECO:0000256" key="2">
    <source>
        <dbReference type="ARBA" id="ARBA00022741"/>
    </source>
</evidence>
<organism evidence="5 6">
    <name type="scientific">Acetobacterium fimetarium</name>
    <dbReference type="NCBI Taxonomy" id="52691"/>
    <lineage>
        <taxon>Bacteria</taxon>
        <taxon>Bacillati</taxon>
        <taxon>Bacillota</taxon>
        <taxon>Clostridia</taxon>
        <taxon>Eubacteriales</taxon>
        <taxon>Eubacteriaceae</taxon>
        <taxon>Acetobacterium</taxon>
    </lineage>
</organism>
<evidence type="ECO:0000256" key="3">
    <source>
        <dbReference type="ARBA" id="ARBA00022840"/>
    </source>
</evidence>
<comment type="caution">
    <text evidence="5">The sequence shown here is derived from an EMBL/GenBank/DDBJ whole genome shotgun (WGS) entry which is preliminary data.</text>
</comment>
<keyword evidence="3 5" id="KW-0067">ATP-binding</keyword>
<protein>
    <submittedName>
        <fullName evidence="5">ATP-binding cassette domain-containing protein</fullName>
    </submittedName>
</protein>
<evidence type="ECO:0000313" key="6">
    <source>
        <dbReference type="Proteomes" id="UP000603234"/>
    </source>
</evidence>
<evidence type="ECO:0000256" key="1">
    <source>
        <dbReference type="ARBA" id="ARBA00022448"/>
    </source>
</evidence>
<dbReference type="EMBL" id="WJBC01000032">
    <property type="protein sequence ID" value="MBC3805497.1"/>
    <property type="molecule type" value="Genomic_DNA"/>
</dbReference>
<feature type="domain" description="ABC transporter" evidence="4">
    <location>
        <begin position="31"/>
        <end position="262"/>
    </location>
</feature>
<sequence>MEQSSEANLNQVQNATVHCENEEKCSGLCCTRVEHFCVSFGNTKVLEDVNLHIHCGELTAIIGPNGGGKSTLLKAMLGDVRHSGQLKYLREHGENRIQPIIGYVPQHLSFDIGTPTSVLDLFMVCNSKIPAWLTSTKKIRNRVEKSLAIVKSEHLIDRRIGALSGGELQRVLLALALDPIPDLLLLDEPVSGIDQNGLEVFYDTVSELRRKYDLSIILISHDLDVVEQYADRVVLLNGRVLGNGSPQEVFSNEITAKIFGASWFKRRLNDQESSERGDR</sequence>
<keyword evidence="6" id="KW-1185">Reference proteome</keyword>
<proteinExistence type="predicted"/>
<accession>A0ABR6WY24</accession>